<feature type="domain" description="Glucose-6-phosphate dehydrogenase assembly protein OpcA N-terminal" evidence="1">
    <location>
        <begin position="74"/>
        <end position="189"/>
    </location>
</feature>
<evidence type="ECO:0000313" key="4">
    <source>
        <dbReference type="Proteomes" id="UP000597444"/>
    </source>
</evidence>
<organism evidence="3 4">
    <name type="scientific">Reticulibacter mediterranei</name>
    <dbReference type="NCBI Taxonomy" id="2778369"/>
    <lineage>
        <taxon>Bacteria</taxon>
        <taxon>Bacillati</taxon>
        <taxon>Chloroflexota</taxon>
        <taxon>Ktedonobacteria</taxon>
        <taxon>Ktedonobacterales</taxon>
        <taxon>Reticulibacteraceae</taxon>
        <taxon>Reticulibacter</taxon>
    </lineage>
</organism>
<evidence type="ECO:0000313" key="3">
    <source>
        <dbReference type="EMBL" id="GHO95558.1"/>
    </source>
</evidence>
<dbReference type="Pfam" id="PF10128">
    <property type="entry name" value="OpcA_G6PD_assem"/>
    <property type="match status" value="1"/>
</dbReference>
<dbReference type="InterPro" id="IPR046802">
    <property type="entry name" value="OpcA_G6PD_C"/>
</dbReference>
<feature type="domain" description="Glucose-6-phosphate dehydrogenase assembly protein OpcA C-terminal" evidence="2">
    <location>
        <begin position="200"/>
        <end position="413"/>
    </location>
</feature>
<comment type="caution">
    <text evidence="3">The sequence shown here is derived from an EMBL/GenBank/DDBJ whole genome shotgun (WGS) entry which is preliminary data.</text>
</comment>
<dbReference type="AlphaFoldDB" id="A0A8J3N4K0"/>
<dbReference type="Pfam" id="PF20171">
    <property type="entry name" value="OpcA_G6PD_C"/>
    <property type="match status" value="1"/>
</dbReference>
<sequence length="422" mass="46893">MTKEIAETPGVRLPWAGKMVRMEEVEETLSYFWRMSADNVRISQNMNVRTSVLNFVICAQDIPSAQRASALLRNLSSTHIARVILLILNTSAESPTDVTTWATLRSFPIISDIMRHSFEQVTILASGAATRASASLIQPLLKPDLPVYLWWLGDPPQDETILHKLTDLSSRVIVDSNTFLTPEQSVSSLSTFLQEAPDSALSDLNWGRITPWRQLVAQFFDVPAYKPYLAGVYNIEVEHAVAPLARHLANEQGDISPNPTRALLLAGWLKNSLNWKVNGSEENLHDPETGTHIWNIVRNTGPLHIDLATKETTTKLGHSGRGSIQIRPRVQSGIQPGSLCLVRLSSTIDNKRATFTINREDETDNVLTSAHLPEEGGTLPQRTVNVATPQDASVLLHDELEIIGRDHLYEAALHEVFEMLAE</sequence>
<dbReference type="PANTHER" id="PTHR38658:SF1">
    <property type="entry name" value="OXPP CYCLE PROTEIN OPCA-RELATED"/>
    <property type="match status" value="1"/>
</dbReference>
<proteinExistence type="predicted"/>
<keyword evidence="4" id="KW-1185">Reference proteome</keyword>
<evidence type="ECO:0000259" key="1">
    <source>
        <dbReference type="Pfam" id="PF10128"/>
    </source>
</evidence>
<evidence type="ECO:0000259" key="2">
    <source>
        <dbReference type="Pfam" id="PF20171"/>
    </source>
</evidence>
<dbReference type="InterPro" id="IPR046801">
    <property type="entry name" value="OpcA_G6PD_N"/>
</dbReference>
<dbReference type="PANTHER" id="PTHR38658">
    <property type="entry name" value="OXPP CYCLE PROTEIN OPCA-RELATED"/>
    <property type="match status" value="1"/>
</dbReference>
<dbReference type="EMBL" id="BNJK01000001">
    <property type="protein sequence ID" value="GHO95558.1"/>
    <property type="molecule type" value="Genomic_DNA"/>
</dbReference>
<dbReference type="RefSeq" id="WP_220206230.1">
    <property type="nucleotide sequence ID" value="NZ_BNJK01000001.1"/>
</dbReference>
<accession>A0A8J3N4K0</accession>
<name>A0A8J3N4K0_9CHLR</name>
<dbReference type="Proteomes" id="UP000597444">
    <property type="component" value="Unassembled WGS sequence"/>
</dbReference>
<gene>
    <name evidence="3" type="ORF">KSF_056060</name>
</gene>
<dbReference type="InterPro" id="IPR004555">
    <property type="entry name" value="G6PDH_assembly_OpcA"/>
</dbReference>
<reference evidence="3" key="1">
    <citation type="submission" date="2020-10" db="EMBL/GenBank/DDBJ databases">
        <title>Taxonomic study of unclassified bacteria belonging to the class Ktedonobacteria.</title>
        <authorList>
            <person name="Yabe S."/>
            <person name="Wang C.M."/>
            <person name="Zheng Y."/>
            <person name="Sakai Y."/>
            <person name="Cavaletti L."/>
            <person name="Monciardini P."/>
            <person name="Donadio S."/>
        </authorList>
    </citation>
    <scope>NUCLEOTIDE SEQUENCE</scope>
    <source>
        <strain evidence="3">ID150040</strain>
    </source>
</reference>
<protein>
    <submittedName>
        <fullName evidence="3">Glucose-6-phosphate dehydrogenase</fullName>
    </submittedName>
</protein>